<accession>A0A6A5WZS8</accession>
<feature type="transmembrane region" description="Helical" evidence="1">
    <location>
        <begin position="120"/>
        <end position="143"/>
    </location>
</feature>
<evidence type="ECO:0000256" key="1">
    <source>
        <dbReference type="SAM" id="Phobius"/>
    </source>
</evidence>
<evidence type="ECO:0000313" key="3">
    <source>
        <dbReference type="Proteomes" id="UP000799779"/>
    </source>
</evidence>
<keyword evidence="1" id="KW-1133">Transmembrane helix</keyword>
<organism evidence="2 3">
    <name type="scientific">Amniculicola lignicola CBS 123094</name>
    <dbReference type="NCBI Taxonomy" id="1392246"/>
    <lineage>
        <taxon>Eukaryota</taxon>
        <taxon>Fungi</taxon>
        <taxon>Dikarya</taxon>
        <taxon>Ascomycota</taxon>
        <taxon>Pezizomycotina</taxon>
        <taxon>Dothideomycetes</taxon>
        <taxon>Pleosporomycetidae</taxon>
        <taxon>Pleosporales</taxon>
        <taxon>Amniculicolaceae</taxon>
        <taxon>Amniculicola</taxon>
    </lineage>
</organism>
<evidence type="ECO:0000313" key="2">
    <source>
        <dbReference type="EMBL" id="KAF2007222.1"/>
    </source>
</evidence>
<protein>
    <submittedName>
        <fullName evidence="2">Uncharacterized protein</fullName>
    </submittedName>
</protein>
<keyword evidence="1" id="KW-0812">Transmembrane</keyword>
<dbReference type="Proteomes" id="UP000799779">
    <property type="component" value="Unassembled WGS sequence"/>
</dbReference>
<sequence length="152" mass="16609">MVHLGRSLLLHSHSLPATTLKSFPVSLASRRTRLLRAAANPACSIHCLGLRATYLCGRPGRSEDAGLIPTNFLDPGSTLTIWTFRCHWNSFSPIFVLPIVTPAIGFSLIIPGHLQSLEELIQTIVIARSGILAFPSCLGDLLATFSNHRRTR</sequence>
<keyword evidence="3" id="KW-1185">Reference proteome</keyword>
<name>A0A6A5WZS8_9PLEO</name>
<gene>
    <name evidence="2" type="ORF">P154DRAFT_115252</name>
</gene>
<dbReference type="AlphaFoldDB" id="A0A6A5WZS8"/>
<proteinExistence type="predicted"/>
<feature type="transmembrane region" description="Helical" evidence="1">
    <location>
        <begin position="94"/>
        <end position="114"/>
    </location>
</feature>
<keyword evidence="1" id="KW-0472">Membrane</keyword>
<reference evidence="2" key="1">
    <citation type="journal article" date="2020" name="Stud. Mycol.">
        <title>101 Dothideomycetes genomes: a test case for predicting lifestyles and emergence of pathogens.</title>
        <authorList>
            <person name="Haridas S."/>
            <person name="Albert R."/>
            <person name="Binder M."/>
            <person name="Bloem J."/>
            <person name="Labutti K."/>
            <person name="Salamov A."/>
            <person name="Andreopoulos B."/>
            <person name="Baker S."/>
            <person name="Barry K."/>
            <person name="Bills G."/>
            <person name="Bluhm B."/>
            <person name="Cannon C."/>
            <person name="Castanera R."/>
            <person name="Culley D."/>
            <person name="Daum C."/>
            <person name="Ezra D."/>
            <person name="Gonzalez J."/>
            <person name="Henrissat B."/>
            <person name="Kuo A."/>
            <person name="Liang C."/>
            <person name="Lipzen A."/>
            <person name="Lutzoni F."/>
            <person name="Magnuson J."/>
            <person name="Mondo S."/>
            <person name="Nolan M."/>
            <person name="Ohm R."/>
            <person name="Pangilinan J."/>
            <person name="Park H.-J."/>
            <person name="Ramirez L."/>
            <person name="Alfaro M."/>
            <person name="Sun H."/>
            <person name="Tritt A."/>
            <person name="Yoshinaga Y."/>
            <person name="Zwiers L.-H."/>
            <person name="Turgeon B."/>
            <person name="Goodwin S."/>
            <person name="Spatafora J."/>
            <person name="Crous P."/>
            <person name="Grigoriev I."/>
        </authorList>
    </citation>
    <scope>NUCLEOTIDE SEQUENCE</scope>
    <source>
        <strain evidence="2">CBS 123094</strain>
    </source>
</reference>
<dbReference type="EMBL" id="ML977557">
    <property type="protein sequence ID" value="KAF2007222.1"/>
    <property type="molecule type" value="Genomic_DNA"/>
</dbReference>